<dbReference type="AlphaFoldDB" id="A0A559J1G1"/>
<evidence type="ECO:0000256" key="1">
    <source>
        <dbReference type="ARBA" id="ARBA00006739"/>
    </source>
</evidence>
<accession>A0A559J1G1</accession>
<organism evidence="3 4">
    <name type="scientific">Paenibacillus agilis</name>
    <dbReference type="NCBI Taxonomy" id="3020863"/>
    <lineage>
        <taxon>Bacteria</taxon>
        <taxon>Bacillati</taxon>
        <taxon>Bacillota</taxon>
        <taxon>Bacilli</taxon>
        <taxon>Bacillales</taxon>
        <taxon>Paenibacillaceae</taxon>
        <taxon>Paenibacillus</taxon>
    </lineage>
</organism>
<dbReference type="Gene3D" id="3.90.550.10">
    <property type="entry name" value="Spore Coat Polysaccharide Biosynthesis Protein SpsA, Chain A"/>
    <property type="match status" value="1"/>
</dbReference>
<comment type="similarity">
    <text evidence="1">Belongs to the glycosyltransferase 2 family.</text>
</comment>
<reference evidence="3 4" key="1">
    <citation type="submission" date="2019-07" db="EMBL/GenBank/DDBJ databases">
        <authorList>
            <person name="Kim J."/>
        </authorList>
    </citation>
    <scope>NUCLEOTIDE SEQUENCE [LARGE SCALE GENOMIC DNA]</scope>
    <source>
        <strain evidence="3 4">N4</strain>
    </source>
</reference>
<evidence type="ECO:0000313" key="4">
    <source>
        <dbReference type="Proteomes" id="UP000318102"/>
    </source>
</evidence>
<proteinExistence type="inferred from homology"/>
<comment type="caution">
    <text evidence="3">The sequence shown here is derived from an EMBL/GenBank/DDBJ whole genome shotgun (WGS) entry which is preliminary data.</text>
</comment>
<dbReference type="GO" id="GO:0016758">
    <property type="term" value="F:hexosyltransferase activity"/>
    <property type="evidence" value="ECO:0007669"/>
    <property type="project" value="UniProtKB-ARBA"/>
</dbReference>
<dbReference type="PANTHER" id="PTHR22916">
    <property type="entry name" value="GLYCOSYLTRANSFERASE"/>
    <property type="match status" value="1"/>
</dbReference>
<dbReference type="EMBL" id="VNJK01000001">
    <property type="protein sequence ID" value="TVX93722.1"/>
    <property type="molecule type" value="Genomic_DNA"/>
</dbReference>
<evidence type="ECO:0000313" key="3">
    <source>
        <dbReference type="EMBL" id="TVX93722.1"/>
    </source>
</evidence>
<gene>
    <name evidence="3" type="ORF">FPZ44_12030</name>
</gene>
<keyword evidence="4" id="KW-1185">Reference proteome</keyword>
<dbReference type="OrthoDB" id="9785185at2"/>
<dbReference type="PANTHER" id="PTHR22916:SF3">
    <property type="entry name" value="UDP-GLCNAC:BETAGAL BETA-1,3-N-ACETYLGLUCOSAMINYLTRANSFERASE-LIKE PROTEIN 1"/>
    <property type="match status" value="1"/>
</dbReference>
<sequence length="244" mass="28597">MCGGKFTMISVLTLTYRRPHLLEEAIESFLRQDFSGESEMVIINDSPKAEYVFKHPQIRIVNVKEMFTSIGSKLKFGFSQCKYKYIYRLDDDDLLAPRALSHTWDDIIAHPGYEIYRSDGHYFFVDNKFEGIYSNVNTGNVYTKNYLSRIEIPDSSFGEDYTMTFSFNANIYKSPREQKTMIYRWGMNTYHISGMGNINEIARRAWTDLIVENVAKERNTSVEEGLLMLHPHFQEDYYQQISIN</sequence>
<feature type="domain" description="Glycosyltransferase 2-like" evidence="2">
    <location>
        <begin position="10"/>
        <end position="111"/>
    </location>
</feature>
<dbReference type="Pfam" id="PF00535">
    <property type="entry name" value="Glycos_transf_2"/>
    <property type="match status" value="1"/>
</dbReference>
<dbReference type="InterPro" id="IPR029044">
    <property type="entry name" value="Nucleotide-diphossugar_trans"/>
</dbReference>
<name>A0A559J1G1_9BACL</name>
<dbReference type="InterPro" id="IPR001173">
    <property type="entry name" value="Glyco_trans_2-like"/>
</dbReference>
<dbReference type="CDD" id="cd00761">
    <property type="entry name" value="Glyco_tranf_GTA_type"/>
    <property type="match status" value="1"/>
</dbReference>
<dbReference type="SUPFAM" id="SSF53448">
    <property type="entry name" value="Nucleotide-diphospho-sugar transferases"/>
    <property type="match status" value="1"/>
</dbReference>
<dbReference type="Proteomes" id="UP000318102">
    <property type="component" value="Unassembled WGS sequence"/>
</dbReference>
<evidence type="ECO:0000259" key="2">
    <source>
        <dbReference type="Pfam" id="PF00535"/>
    </source>
</evidence>
<protein>
    <submittedName>
        <fullName evidence="3">Glycosyltransferase family 2 protein</fullName>
    </submittedName>
</protein>